<evidence type="ECO:0000256" key="1">
    <source>
        <dbReference type="ARBA" id="ARBA00023002"/>
    </source>
</evidence>
<organism evidence="3 4">
    <name type="scientific">Henosepilachna vigintioctopunctata</name>
    <dbReference type="NCBI Taxonomy" id="420089"/>
    <lineage>
        <taxon>Eukaryota</taxon>
        <taxon>Metazoa</taxon>
        <taxon>Ecdysozoa</taxon>
        <taxon>Arthropoda</taxon>
        <taxon>Hexapoda</taxon>
        <taxon>Insecta</taxon>
        <taxon>Pterygota</taxon>
        <taxon>Neoptera</taxon>
        <taxon>Endopterygota</taxon>
        <taxon>Coleoptera</taxon>
        <taxon>Polyphaga</taxon>
        <taxon>Cucujiformia</taxon>
        <taxon>Coccinelloidea</taxon>
        <taxon>Coccinellidae</taxon>
        <taxon>Epilachninae</taxon>
        <taxon>Epilachnini</taxon>
        <taxon>Henosepilachna</taxon>
    </lineage>
</organism>
<keyword evidence="2" id="KW-0472">Membrane</keyword>
<keyword evidence="2" id="KW-1133">Transmembrane helix</keyword>
<dbReference type="InterPro" id="IPR002347">
    <property type="entry name" value="SDR_fam"/>
</dbReference>
<sequence>MGIISKYCFTLFEIINEVYTAVGAGVFGLALLLDKGFDSSNFLRTVTIVCITGSCLVYVMHTTERITPSKKYVVFISGCDSGLGFSLAQHMADLGLTVIAGFLNLKSKGAQKIKEKYAENQVMPVNLDLTDPNNIMQAVNYVEMVLSANDLELYAVVNNAGVMIFGEFEWFTQGLIAQQLNVNLLGTLLLSKQFCPLMRKYKGRFITVTSHCALASLPGLSVYGATKYALTGWNDALRIEMSKYGVKVVNFIPGSFITQSSILTNQMKYAYEMHENLSKEQKTFYGDYFKSYNTYLSFLSTSSEPKKVEDSKLFELFEDALLNTSPKTIYKNEPWRYFIYHTLFKWSPVAIRDYLIVKFIQMPEYSGQDVDIPT</sequence>
<keyword evidence="2" id="KW-0812">Transmembrane</keyword>
<dbReference type="PROSITE" id="PS00061">
    <property type="entry name" value="ADH_SHORT"/>
    <property type="match status" value="1"/>
</dbReference>
<dbReference type="PANTHER" id="PTHR43313:SF36">
    <property type="entry name" value="D-BETA-HYDROXYBUTYRATE DEHYDROGENASE, MITOCHONDRIAL"/>
    <property type="match status" value="1"/>
</dbReference>
<dbReference type="AlphaFoldDB" id="A0AAW1UMX0"/>
<dbReference type="Pfam" id="PF00106">
    <property type="entry name" value="adh_short"/>
    <property type="match status" value="1"/>
</dbReference>
<dbReference type="PRINTS" id="PR00081">
    <property type="entry name" value="GDHRDH"/>
</dbReference>
<dbReference type="PANTHER" id="PTHR43313">
    <property type="entry name" value="SHORT-CHAIN DEHYDROGENASE/REDUCTASE FAMILY 9C"/>
    <property type="match status" value="1"/>
</dbReference>
<dbReference type="EMBL" id="JARQZJ010000092">
    <property type="protein sequence ID" value="KAK9884138.1"/>
    <property type="molecule type" value="Genomic_DNA"/>
</dbReference>
<dbReference type="Proteomes" id="UP001431783">
    <property type="component" value="Unassembled WGS sequence"/>
</dbReference>
<evidence type="ECO:0000256" key="2">
    <source>
        <dbReference type="SAM" id="Phobius"/>
    </source>
</evidence>
<evidence type="ECO:0000313" key="4">
    <source>
        <dbReference type="Proteomes" id="UP001431783"/>
    </source>
</evidence>
<keyword evidence="1" id="KW-0560">Oxidoreductase</keyword>
<reference evidence="3 4" key="1">
    <citation type="submission" date="2023-03" db="EMBL/GenBank/DDBJ databases">
        <title>Genome insight into feeding habits of ladybird beetles.</title>
        <authorList>
            <person name="Li H.-S."/>
            <person name="Huang Y.-H."/>
            <person name="Pang H."/>
        </authorList>
    </citation>
    <scope>NUCLEOTIDE SEQUENCE [LARGE SCALE GENOMIC DNA]</scope>
    <source>
        <strain evidence="3">SYSU_2023b</strain>
        <tissue evidence="3">Whole body</tissue>
    </source>
</reference>
<proteinExistence type="predicted"/>
<comment type="caution">
    <text evidence="3">The sequence shown here is derived from an EMBL/GenBank/DDBJ whole genome shotgun (WGS) entry which is preliminary data.</text>
</comment>
<gene>
    <name evidence="3" type="ORF">WA026_005089</name>
</gene>
<name>A0AAW1UMX0_9CUCU</name>
<feature type="transmembrane region" description="Helical" evidence="2">
    <location>
        <begin position="7"/>
        <end position="30"/>
    </location>
</feature>
<dbReference type="InterPro" id="IPR020904">
    <property type="entry name" value="Sc_DH/Rdtase_CS"/>
</dbReference>
<dbReference type="Gene3D" id="3.40.50.720">
    <property type="entry name" value="NAD(P)-binding Rossmann-like Domain"/>
    <property type="match status" value="1"/>
</dbReference>
<accession>A0AAW1UMX0</accession>
<feature type="transmembrane region" description="Helical" evidence="2">
    <location>
        <begin position="42"/>
        <end position="61"/>
    </location>
</feature>
<dbReference type="GO" id="GO:0008202">
    <property type="term" value="P:steroid metabolic process"/>
    <property type="evidence" value="ECO:0007669"/>
    <property type="project" value="TreeGrafter"/>
</dbReference>
<evidence type="ECO:0000313" key="3">
    <source>
        <dbReference type="EMBL" id="KAK9884138.1"/>
    </source>
</evidence>
<protein>
    <submittedName>
        <fullName evidence="3">Uncharacterized protein</fullName>
    </submittedName>
</protein>
<dbReference type="SUPFAM" id="SSF51735">
    <property type="entry name" value="NAD(P)-binding Rossmann-fold domains"/>
    <property type="match status" value="1"/>
</dbReference>
<dbReference type="InterPro" id="IPR036291">
    <property type="entry name" value="NAD(P)-bd_dom_sf"/>
</dbReference>
<keyword evidence="4" id="KW-1185">Reference proteome</keyword>
<dbReference type="GO" id="GO:0016491">
    <property type="term" value="F:oxidoreductase activity"/>
    <property type="evidence" value="ECO:0007669"/>
    <property type="project" value="UniProtKB-KW"/>
</dbReference>